<protein>
    <submittedName>
        <fullName evidence="11">Putative DNA repair protein</fullName>
    </submittedName>
</protein>
<dbReference type="STRING" id="361077.A0A151Z912"/>
<evidence type="ECO:0000313" key="11">
    <source>
        <dbReference type="EMBL" id="KYQ90432.1"/>
    </source>
</evidence>
<dbReference type="GO" id="GO:0033063">
    <property type="term" value="C:Rad51B-Rad51C-Rad51D-XRCC2 complex"/>
    <property type="evidence" value="ECO:0007669"/>
    <property type="project" value="TreeGrafter"/>
</dbReference>
<comment type="similarity">
    <text evidence="2">Belongs to the RecA family. RAD51 subfamily.</text>
</comment>
<dbReference type="OMA" id="QRIHTFR"/>
<evidence type="ECO:0000256" key="6">
    <source>
        <dbReference type="ARBA" id="ARBA00023125"/>
    </source>
</evidence>
<evidence type="ECO:0000313" key="12">
    <source>
        <dbReference type="Proteomes" id="UP000076078"/>
    </source>
</evidence>
<dbReference type="InterPro" id="IPR013632">
    <property type="entry name" value="Rad51_C"/>
</dbReference>
<dbReference type="InterPro" id="IPR051988">
    <property type="entry name" value="HRR_RAD51_Paralog"/>
</dbReference>
<dbReference type="FunCoup" id="A0A151Z912">
    <property type="interactions" value="125"/>
</dbReference>
<accession>A0A151Z912</accession>
<dbReference type="GO" id="GO:0000723">
    <property type="term" value="P:telomere maintenance"/>
    <property type="evidence" value="ECO:0007669"/>
    <property type="project" value="TreeGrafter"/>
</dbReference>
<dbReference type="GO" id="GO:0007131">
    <property type="term" value="P:reciprocal meiotic recombination"/>
    <property type="evidence" value="ECO:0007669"/>
    <property type="project" value="TreeGrafter"/>
</dbReference>
<keyword evidence="7" id="KW-0233">DNA recombination</keyword>
<proteinExistence type="inferred from homology"/>
<dbReference type="Pfam" id="PF08423">
    <property type="entry name" value="Rad51"/>
    <property type="match status" value="1"/>
</dbReference>
<reference evidence="11 12" key="1">
    <citation type="submission" date="2015-12" db="EMBL/GenBank/DDBJ databases">
        <title>Dictyostelia acquired genes for synthesis and detection of signals that induce cell-type specialization by lateral gene transfer from prokaryotes.</title>
        <authorList>
            <person name="Gloeckner G."/>
            <person name="Schaap P."/>
        </authorList>
    </citation>
    <scope>NUCLEOTIDE SEQUENCE [LARGE SCALE GENOMIC DNA]</scope>
    <source>
        <strain evidence="11 12">TK</strain>
    </source>
</reference>
<dbReference type="Proteomes" id="UP000076078">
    <property type="component" value="Unassembled WGS sequence"/>
</dbReference>
<dbReference type="OrthoDB" id="336321at2759"/>
<dbReference type="InParanoid" id="A0A151Z912"/>
<name>A0A151Z912_TIELA</name>
<evidence type="ECO:0000256" key="3">
    <source>
        <dbReference type="ARBA" id="ARBA00022741"/>
    </source>
</evidence>
<evidence type="ECO:0000256" key="5">
    <source>
        <dbReference type="ARBA" id="ARBA00022840"/>
    </source>
</evidence>
<evidence type="ECO:0000256" key="2">
    <source>
        <dbReference type="ARBA" id="ARBA00007095"/>
    </source>
</evidence>
<comment type="subcellular location">
    <subcellularLocation>
        <location evidence="1">Nucleus</location>
    </subcellularLocation>
</comment>
<dbReference type="InterPro" id="IPR047323">
    <property type="entry name" value="Rad51D_C"/>
</dbReference>
<dbReference type="Gene3D" id="3.40.50.300">
    <property type="entry name" value="P-loop containing nucleotide triphosphate hydrolases"/>
    <property type="match status" value="1"/>
</dbReference>
<dbReference type="GO" id="GO:0005524">
    <property type="term" value="F:ATP binding"/>
    <property type="evidence" value="ECO:0007669"/>
    <property type="project" value="UniProtKB-KW"/>
</dbReference>
<keyword evidence="4" id="KW-0227">DNA damage</keyword>
<dbReference type="GO" id="GO:0005815">
    <property type="term" value="C:microtubule organizing center"/>
    <property type="evidence" value="ECO:0007669"/>
    <property type="project" value="TreeGrafter"/>
</dbReference>
<dbReference type="GO" id="GO:0005657">
    <property type="term" value="C:replication fork"/>
    <property type="evidence" value="ECO:0007669"/>
    <property type="project" value="TreeGrafter"/>
</dbReference>
<dbReference type="GO" id="GO:0000400">
    <property type="term" value="F:four-way junction DNA binding"/>
    <property type="evidence" value="ECO:0007669"/>
    <property type="project" value="TreeGrafter"/>
</dbReference>
<dbReference type="InterPro" id="IPR027417">
    <property type="entry name" value="P-loop_NTPase"/>
</dbReference>
<keyword evidence="5" id="KW-0067">ATP-binding</keyword>
<feature type="domain" description="RecA family profile 1" evidence="10">
    <location>
        <begin position="85"/>
        <end position="273"/>
    </location>
</feature>
<dbReference type="CDD" id="cd19489">
    <property type="entry name" value="Rad51D"/>
    <property type="match status" value="1"/>
</dbReference>
<keyword evidence="9" id="KW-0539">Nucleus</keyword>
<dbReference type="GO" id="GO:0042148">
    <property type="term" value="P:DNA strand invasion"/>
    <property type="evidence" value="ECO:0007669"/>
    <property type="project" value="TreeGrafter"/>
</dbReference>
<keyword evidence="12" id="KW-1185">Reference proteome</keyword>
<evidence type="ECO:0000256" key="7">
    <source>
        <dbReference type="ARBA" id="ARBA00023172"/>
    </source>
</evidence>
<evidence type="ECO:0000256" key="1">
    <source>
        <dbReference type="ARBA" id="ARBA00004123"/>
    </source>
</evidence>
<gene>
    <name evidence="11" type="ORF">DLAC_09053</name>
</gene>
<dbReference type="AlphaFoldDB" id="A0A151Z912"/>
<dbReference type="PANTHER" id="PTHR46457">
    <property type="entry name" value="DNA REPAIR PROTEIN RAD51 HOMOLOG 4"/>
    <property type="match status" value="1"/>
</dbReference>
<keyword evidence="8" id="KW-0234">DNA repair</keyword>
<dbReference type="GO" id="GO:0003697">
    <property type="term" value="F:single-stranded DNA binding"/>
    <property type="evidence" value="ECO:0007669"/>
    <property type="project" value="TreeGrafter"/>
</dbReference>
<dbReference type="GO" id="GO:0140664">
    <property type="term" value="F:ATP-dependent DNA damage sensor activity"/>
    <property type="evidence" value="ECO:0007669"/>
    <property type="project" value="InterPro"/>
</dbReference>
<dbReference type="InterPro" id="IPR020588">
    <property type="entry name" value="RecA_ATP-bd"/>
</dbReference>
<keyword evidence="3" id="KW-0547">Nucleotide-binding</keyword>
<evidence type="ECO:0000259" key="10">
    <source>
        <dbReference type="PROSITE" id="PS50162"/>
    </source>
</evidence>
<keyword evidence="6" id="KW-0238">DNA-binding</keyword>
<evidence type="ECO:0000256" key="8">
    <source>
        <dbReference type="ARBA" id="ARBA00023204"/>
    </source>
</evidence>
<comment type="caution">
    <text evidence="11">The sequence shown here is derived from an EMBL/GenBank/DDBJ whole genome shotgun (WGS) entry which is preliminary data.</text>
</comment>
<evidence type="ECO:0000256" key="9">
    <source>
        <dbReference type="ARBA" id="ARBA00023242"/>
    </source>
</evidence>
<dbReference type="EMBL" id="LODT01000037">
    <property type="protein sequence ID" value="KYQ90432.1"/>
    <property type="molecule type" value="Genomic_DNA"/>
</dbReference>
<sequence>METEEDNYLDIKYFQTQLINNDIFLKFSNSEFNTVDLILFSDIFRMHKMTTVALSDIQKIQINLQKIFASIPINAQQHYYERCNMSSMFSTGSDTVDELLGGGLLSGEIVEIFGSTASGKTQLAMNCTLSLAMQYKKNVIYIDSSSSFSPSRIVEMYNNNVIMKSTSNMTDDQEIFTILDRIKLCSCYDATLLFELLNQLSLQLENEKRDQQNSNTYVCSLKMVVIDSIGTILSPLFGGKQTQGHYIMMAISRLMKQIADSFQVVFLVINNTVSQTVSSKDKTTSDQHKNEIKSALGESWLAISNHQLMIHHKYTDDDEEKRSISVEKSTRIKNETKYFPFTITSAGIS</sequence>
<dbReference type="PANTHER" id="PTHR46457:SF1">
    <property type="entry name" value="DNA REPAIR PROTEIN RAD51 HOMOLOG 4"/>
    <property type="match status" value="1"/>
</dbReference>
<organism evidence="11 12">
    <name type="scientific">Tieghemostelium lacteum</name>
    <name type="common">Slime mold</name>
    <name type="synonym">Dictyostelium lacteum</name>
    <dbReference type="NCBI Taxonomy" id="361077"/>
    <lineage>
        <taxon>Eukaryota</taxon>
        <taxon>Amoebozoa</taxon>
        <taxon>Evosea</taxon>
        <taxon>Eumycetozoa</taxon>
        <taxon>Dictyostelia</taxon>
        <taxon>Dictyosteliales</taxon>
        <taxon>Raperosteliaceae</taxon>
        <taxon>Tieghemostelium</taxon>
    </lineage>
</organism>
<dbReference type="SUPFAM" id="SSF52540">
    <property type="entry name" value="P-loop containing nucleoside triphosphate hydrolases"/>
    <property type="match status" value="1"/>
</dbReference>
<dbReference type="PROSITE" id="PS50162">
    <property type="entry name" value="RECA_2"/>
    <property type="match status" value="1"/>
</dbReference>
<dbReference type="GO" id="GO:0000724">
    <property type="term" value="P:double-strand break repair via homologous recombination"/>
    <property type="evidence" value="ECO:0007669"/>
    <property type="project" value="TreeGrafter"/>
</dbReference>
<evidence type="ECO:0000256" key="4">
    <source>
        <dbReference type="ARBA" id="ARBA00022763"/>
    </source>
</evidence>